<sequence>MEFLMREPGQLEMKWIEVTRPGPNPCKLECPELEACIGEDLACDGIHHCPVTANDEDPERCTQFPLTTLVLCTATAVALLVMTALGLLIRHKLTKSSDKTVIPPPDMYRNDYKRKLTNKSPVR</sequence>
<dbReference type="OrthoDB" id="10037824at2759"/>
<accession>A0A087U8I4</accession>
<feature type="region of interest" description="Disordered" evidence="1">
    <location>
        <begin position="97"/>
        <end position="123"/>
    </location>
</feature>
<feature type="non-terminal residue" evidence="3">
    <location>
        <position position="123"/>
    </location>
</feature>
<reference evidence="3 4" key="1">
    <citation type="submission" date="2013-11" db="EMBL/GenBank/DDBJ databases">
        <title>Genome sequencing of Stegodyphus mimosarum.</title>
        <authorList>
            <person name="Bechsgaard J."/>
        </authorList>
    </citation>
    <scope>NUCLEOTIDE SEQUENCE [LARGE SCALE GENOMIC DNA]</scope>
</reference>
<name>A0A087U8I4_STEMI</name>
<proteinExistence type="predicted"/>
<gene>
    <name evidence="3" type="ORF">X975_18013</name>
</gene>
<keyword evidence="2" id="KW-0472">Membrane</keyword>
<evidence type="ECO:0000313" key="3">
    <source>
        <dbReference type="EMBL" id="KFM73673.1"/>
    </source>
</evidence>
<dbReference type="STRING" id="407821.A0A087U8I4"/>
<evidence type="ECO:0000256" key="1">
    <source>
        <dbReference type="SAM" id="MobiDB-lite"/>
    </source>
</evidence>
<protein>
    <submittedName>
        <fullName evidence="3">Uncharacterized protein</fullName>
    </submittedName>
</protein>
<dbReference type="EMBL" id="KK118712">
    <property type="protein sequence ID" value="KFM73673.1"/>
    <property type="molecule type" value="Genomic_DNA"/>
</dbReference>
<organism evidence="3 4">
    <name type="scientific">Stegodyphus mimosarum</name>
    <name type="common">African social velvet spider</name>
    <dbReference type="NCBI Taxonomy" id="407821"/>
    <lineage>
        <taxon>Eukaryota</taxon>
        <taxon>Metazoa</taxon>
        <taxon>Ecdysozoa</taxon>
        <taxon>Arthropoda</taxon>
        <taxon>Chelicerata</taxon>
        <taxon>Arachnida</taxon>
        <taxon>Araneae</taxon>
        <taxon>Araneomorphae</taxon>
        <taxon>Entelegynae</taxon>
        <taxon>Eresoidea</taxon>
        <taxon>Eresidae</taxon>
        <taxon>Stegodyphus</taxon>
    </lineage>
</organism>
<dbReference type="AlphaFoldDB" id="A0A087U8I4"/>
<feature type="transmembrane region" description="Helical" evidence="2">
    <location>
        <begin position="66"/>
        <end position="89"/>
    </location>
</feature>
<keyword evidence="2" id="KW-1133">Transmembrane helix</keyword>
<evidence type="ECO:0000256" key="2">
    <source>
        <dbReference type="SAM" id="Phobius"/>
    </source>
</evidence>
<evidence type="ECO:0000313" key="4">
    <source>
        <dbReference type="Proteomes" id="UP000054359"/>
    </source>
</evidence>
<dbReference type="Proteomes" id="UP000054359">
    <property type="component" value="Unassembled WGS sequence"/>
</dbReference>
<keyword evidence="2" id="KW-0812">Transmembrane</keyword>
<keyword evidence="4" id="KW-1185">Reference proteome</keyword>